<evidence type="ECO:0000313" key="2">
    <source>
        <dbReference type="Proteomes" id="UP000075243"/>
    </source>
</evidence>
<accession>A0A151QPZ3</accession>
<dbReference type="AlphaFoldDB" id="A0A151QPZ3"/>
<dbReference type="Pfam" id="PF14223">
    <property type="entry name" value="Retrotran_gag_2"/>
    <property type="match status" value="1"/>
</dbReference>
<gene>
    <name evidence="1" type="ORF">KK1_046963</name>
</gene>
<evidence type="ECO:0008006" key="3">
    <source>
        <dbReference type="Google" id="ProtNLM"/>
    </source>
</evidence>
<reference evidence="1" key="1">
    <citation type="journal article" date="2012" name="Nat. Biotechnol.">
        <title>Draft genome sequence of pigeonpea (Cajanus cajan), an orphan legume crop of resource-poor farmers.</title>
        <authorList>
            <person name="Varshney R.K."/>
            <person name="Chen W."/>
            <person name="Li Y."/>
            <person name="Bharti A.K."/>
            <person name="Saxena R.K."/>
            <person name="Schlueter J.A."/>
            <person name="Donoghue M.T."/>
            <person name="Azam S."/>
            <person name="Fan G."/>
            <person name="Whaley A.M."/>
            <person name="Farmer A.D."/>
            <person name="Sheridan J."/>
            <person name="Iwata A."/>
            <person name="Tuteja R."/>
            <person name="Penmetsa R.V."/>
            <person name="Wu W."/>
            <person name="Upadhyaya H.D."/>
            <person name="Yang S.P."/>
            <person name="Shah T."/>
            <person name="Saxena K.B."/>
            <person name="Michael T."/>
            <person name="McCombie W.R."/>
            <person name="Yang B."/>
            <person name="Zhang G."/>
            <person name="Yang H."/>
            <person name="Wang J."/>
            <person name="Spillane C."/>
            <person name="Cook D.R."/>
            <person name="May G.D."/>
            <person name="Xu X."/>
            <person name="Jackson S.A."/>
        </authorList>
    </citation>
    <scope>NUCLEOTIDE SEQUENCE [LARGE SCALE GENOMIC DNA]</scope>
</reference>
<dbReference type="OMA" id="IGMIRKW"/>
<proteinExistence type="predicted"/>
<dbReference type="EMBL" id="KQ485315">
    <property type="protein sequence ID" value="KYP32380.1"/>
    <property type="molecule type" value="Genomic_DNA"/>
</dbReference>
<protein>
    <recommendedName>
        <fullName evidence="3">Retrovirus-related Pol polyprotein from transposon TNT 1-94</fullName>
    </recommendedName>
</protein>
<dbReference type="Proteomes" id="UP000075243">
    <property type="component" value="Unassembled WGS sequence"/>
</dbReference>
<keyword evidence="2" id="KW-1185">Reference proteome</keyword>
<evidence type="ECO:0000313" key="1">
    <source>
        <dbReference type="EMBL" id="KYP32380.1"/>
    </source>
</evidence>
<name>A0A151QPZ3_CAJCA</name>
<sequence>MIKLDSTNYSIWKSRMENLLFCRDLYDPIEASGTKPADKSEEDWKKANKKTIGMIRKWIDQRIYHHVSSETNAFNLWKKLSEIFEFKNAQNKAFLIRKLVNLK</sequence>
<organism evidence="1 2">
    <name type="scientific">Cajanus cajan</name>
    <name type="common">Pigeon pea</name>
    <name type="synonym">Cajanus indicus</name>
    <dbReference type="NCBI Taxonomy" id="3821"/>
    <lineage>
        <taxon>Eukaryota</taxon>
        <taxon>Viridiplantae</taxon>
        <taxon>Streptophyta</taxon>
        <taxon>Embryophyta</taxon>
        <taxon>Tracheophyta</taxon>
        <taxon>Spermatophyta</taxon>
        <taxon>Magnoliopsida</taxon>
        <taxon>eudicotyledons</taxon>
        <taxon>Gunneridae</taxon>
        <taxon>Pentapetalae</taxon>
        <taxon>rosids</taxon>
        <taxon>fabids</taxon>
        <taxon>Fabales</taxon>
        <taxon>Fabaceae</taxon>
        <taxon>Papilionoideae</taxon>
        <taxon>50 kb inversion clade</taxon>
        <taxon>NPAAA clade</taxon>
        <taxon>indigoferoid/millettioid clade</taxon>
        <taxon>Phaseoleae</taxon>
        <taxon>Cajanus</taxon>
    </lineage>
</organism>
<dbReference type="Gramene" id="C.cajan_43624.t">
    <property type="protein sequence ID" value="C.cajan_43624.t.cds1"/>
    <property type="gene ID" value="C.cajan_43624"/>
</dbReference>